<gene>
    <name evidence="2" type="ORF">K458DRAFT_253518</name>
</gene>
<dbReference type="OrthoDB" id="3797897at2759"/>
<proteinExistence type="predicted"/>
<feature type="region of interest" description="Disordered" evidence="1">
    <location>
        <begin position="1"/>
        <end position="29"/>
    </location>
</feature>
<protein>
    <submittedName>
        <fullName evidence="2">Uncharacterized protein</fullName>
    </submittedName>
</protein>
<evidence type="ECO:0000256" key="1">
    <source>
        <dbReference type="SAM" id="MobiDB-lite"/>
    </source>
</evidence>
<name>A0A6G1IS02_9PLEO</name>
<sequence>SHARPTESSPKPPHPSANASTNPSLPNPSHTPFNLFAQVKMLPRVTRYTIYTGFALMAAGETTFWCNLIYAKWFATGEQKEKADLFLERVGEAARGYRGVWMRNYWSFWGEGVWGL</sequence>
<feature type="non-terminal residue" evidence="2">
    <location>
        <position position="1"/>
    </location>
</feature>
<feature type="non-terminal residue" evidence="2">
    <location>
        <position position="116"/>
    </location>
</feature>
<evidence type="ECO:0000313" key="3">
    <source>
        <dbReference type="Proteomes" id="UP000799291"/>
    </source>
</evidence>
<keyword evidence="3" id="KW-1185">Reference proteome</keyword>
<evidence type="ECO:0000313" key="2">
    <source>
        <dbReference type="EMBL" id="KAF2681026.1"/>
    </source>
</evidence>
<accession>A0A6G1IS02</accession>
<dbReference type="Proteomes" id="UP000799291">
    <property type="component" value="Unassembled WGS sequence"/>
</dbReference>
<dbReference type="EMBL" id="MU005593">
    <property type="protein sequence ID" value="KAF2681026.1"/>
    <property type="molecule type" value="Genomic_DNA"/>
</dbReference>
<dbReference type="AlphaFoldDB" id="A0A6G1IS02"/>
<organism evidence="2 3">
    <name type="scientific">Lentithecium fluviatile CBS 122367</name>
    <dbReference type="NCBI Taxonomy" id="1168545"/>
    <lineage>
        <taxon>Eukaryota</taxon>
        <taxon>Fungi</taxon>
        <taxon>Dikarya</taxon>
        <taxon>Ascomycota</taxon>
        <taxon>Pezizomycotina</taxon>
        <taxon>Dothideomycetes</taxon>
        <taxon>Pleosporomycetidae</taxon>
        <taxon>Pleosporales</taxon>
        <taxon>Massarineae</taxon>
        <taxon>Lentitheciaceae</taxon>
        <taxon>Lentithecium</taxon>
    </lineage>
</organism>
<reference evidence="2" key="1">
    <citation type="journal article" date="2020" name="Stud. Mycol.">
        <title>101 Dothideomycetes genomes: a test case for predicting lifestyles and emergence of pathogens.</title>
        <authorList>
            <person name="Haridas S."/>
            <person name="Albert R."/>
            <person name="Binder M."/>
            <person name="Bloem J."/>
            <person name="Labutti K."/>
            <person name="Salamov A."/>
            <person name="Andreopoulos B."/>
            <person name="Baker S."/>
            <person name="Barry K."/>
            <person name="Bills G."/>
            <person name="Bluhm B."/>
            <person name="Cannon C."/>
            <person name="Castanera R."/>
            <person name="Culley D."/>
            <person name="Daum C."/>
            <person name="Ezra D."/>
            <person name="Gonzalez J."/>
            <person name="Henrissat B."/>
            <person name="Kuo A."/>
            <person name="Liang C."/>
            <person name="Lipzen A."/>
            <person name="Lutzoni F."/>
            <person name="Magnuson J."/>
            <person name="Mondo S."/>
            <person name="Nolan M."/>
            <person name="Ohm R."/>
            <person name="Pangilinan J."/>
            <person name="Park H.-J."/>
            <person name="Ramirez L."/>
            <person name="Alfaro M."/>
            <person name="Sun H."/>
            <person name="Tritt A."/>
            <person name="Yoshinaga Y."/>
            <person name="Zwiers L.-H."/>
            <person name="Turgeon B."/>
            <person name="Goodwin S."/>
            <person name="Spatafora J."/>
            <person name="Crous P."/>
            <person name="Grigoriev I."/>
        </authorList>
    </citation>
    <scope>NUCLEOTIDE SEQUENCE</scope>
    <source>
        <strain evidence="2">CBS 122367</strain>
    </source>
</reference>
<feature type="compositionally biased region" description="Polar residues" evidence="1">
    <location>
        <begin position="17"/>
        <end position="29"/>
    </location>
</feature>